<dbReference type="AlphaFoldDB" id="A0A1E3AYR8"/>
<accession>A0A1E3AYR8</accession>
<evidence type="ECO:0000313" key="1">
    <source>
        <dbReference type="EMBL" id="ODM13784.1"/>
    </source>
</evidence>
<sequence length="216" mass="24092">MNEDYISNQIAVYKNSKTLIEFQDKLKIASVCSYAHIHADGEPDADGRRRHSLIGVLMKDYSNGTGDKAVTVTANISPEEAKFILSRLTAGFREFNYQQDKIFGEPDSEGYSKASKIRISRSVKDAQGNVRKFPWYIEIENGKGIPQKNSTGGTYMKANSFICEGKAYTNLSDLDLFRLLSRVSSYIDSWEKAAAPSLIKLAKNTMERRRAGNAAA</sequence>
<proteinExistence type="predicted"/>
<dbReference type="EMBL" id="MCGI01000001">
    <property type="protein sequence ID" value="ODM13784.1"/>
    <property type="molecule type" value="Genomic_DNA"/>
</dbReference>
<dbReference type="RefSeq" id="WP_069156270.1">
    <property type="nucleotide sequence ID" value="NZ_DAWDRA010000024.1"/>
</dbReference>
<organism evidence="1 2">
    <name type="scientific">Eisenbergiella tayi</name>
    <dbReference type="NCBI Taxonomy" id="1432052"/>
    <lineage>
        <taxon>Bacteria</taxon>
        <taxon>Bacillati</taxon>
        <taxon>Bacillota</taxon>
        <taxon>Clostridia</taxon>
        <taxon>Lachnospirales</taxon>
        <taxon>Lachnospiraceae</taxon>
        <taxon>Eisenbergiella</taxon>
    </lineage>
</organism>
<reference evidence="1 2" key="1">
    <citation type="submission" date="2016-07" db="EMBL/GenBank/DDBJ databases">
        <title>Characterization of isolates of Eisenbergiella tayi derived from blood cultures, using whole genome sequencing.</title>
        <authorList>
            <person name="Burdz T."/>
            <person name="Wiebe D."/>
            <person name="Huynh C."/>
            <person name="Bernard K."/>
        </authorList>
    </citation>
    <scope>NUCLEOTIDE SEQUENCE [LARGE SCALE GENOMIC DNA]</scope>
    <source>
        <strain evidence="1 2">NML 120489</strain>
    </source>
</reference>
<gene>
    <name evidence="1" type="ORF">BEH84_01503</name>
</gene>
<protein>
    <submittedName>
        <fullName evidence="1">Uncharacterized protein</fullName>
    </submittedName>
</protein>
<comment type="caution">
    <text evidence="1">The sequence shown here is derived from an EMBL/GenBank/DDBJ whole genome shotgun (WGS) entry which is preliminary data.</text>
</comment>
<name>A0A1E3AYR8_9FIRM</name>
<dbReference type="Proteomes" id="UP000095003">
    <property type="component" value="Unassembled WGS sequence"/>
</dbReference>
<evidence type="ECO:0000313" key="2">
    <source>
        <dbReference type="Proteomes" id="UP000095003"/>
    </source>
</evidence>